<keyword evidence="10" id="KW-0663">Pyridoxal phosphate</keyword>
<comment type="cofactor">
    <cofactor evidence="1">
        <name>pyridoxal 5'-phosphate</name>
        <dbReference type="ChEBI" id="CHEBI:597326"/>
    </cofactor>
</comment>
<evidence type="ECO:0000256" key="1">
    <source>
        <dbReference type="ARBA" id="ARBA00001933"/>
    </source>
</evidence>
<comment type="caution">
    <text evidence="17">The sequence shown here is derived from an EMBL/GenBank/DDBJ whole genome shotgun (WGS) entry which is preliminary data.</text>
</comment>
<dbReference type="PANTHER" id="PTHR21152">
    <property type="entry name" value="AMINOTRANSFERASE CLASS V"/>
    <property type="match status" value="1"/>
</dbReference>
<dbReference type="PANTHER" id="PTHR21152:SF40">
    <property type="entry name" value="ALANINE--GLYOXYLATE AMINOTRANSFERASE"/>
    <property type="match status" value="1"/>
</dbReference>
<dbReference type="InterPro" id="IPR015422">
    <property type="entry name" value="PyrdxlP-dep_Trfase_small"/>
</dbReference>
<dbReference type="Proteomes" id="UP000295371">
    <property type="component" value="Unassembled WGS sequence"/>
</dbReference>
<dbReference type="GO" id="GO:0008453">
    <property type="term" value="F:alanine-glyoxylate transaminase activity"/>
    <property type="evidence" value="ECO:0007669"/>
    <property type="project" value="TreeGrafter"/>
</dbReference>
<evidence type="ECO:0000256" key="13">
    <source>
        <dbReference type="ARBA" id="ARBA00031421"/>
    </source>
</evidence>
<gene>
    <name evidence="17" type="ORF">CLV29_0031</name>
</gene>
<dbReference type="GO" id="GO:0004648">
    <property type="term" value="F:O-phospho-L-serine:2-oxoglutarate aminotransferase activity"/>
    <property type="evidence" value="ECO:0007669"/>
    <property type="project" value="UniProtKB-EC"/>
</dbReference>
<dbReference type="Gene3D" id="3.90.1150.10">
    <property type="entry name" value="Aspartate Aminotransferase, domain 1"/>
    <property type="match status" value="1"/>
</dbReference>
<dbReference type="OrthoDB" id="975012at2"/>
<dbReference type="GO" id="GO:0008615">
    <property type="term" value="P:pyridoxine biosynthetic process"/>
    <property type="evidence" value="ECO:0007669"/>
    <property type="project" value="UniProtKB-KW"/>
</dbReference>
<keyword evidence="9 17" id="KW-0808">Transferase</keyword>
<dbReference type="GO" id="GO:0004760">
    <property type="term" value="F:L-serine-pyruvate transaminase activity"/>
    <property type="evidence" value="ECO:0007669"/>
    <property type="project" value="TreeGrafter"/>
</dbReference>
<dbReference type="AlphaFoldDB" id="A0A4R7J6V8"/>
<keyword evidence="11" id="KW-0664">Pyridoxine biosynthesis</keyword>
<evidence type="ECO:0000256" key="5">
    <source>
        <dbReference type="ARBA" id="ARBA00013030"/>
    </source>
</evidence>
<evidence type="ECO:0000256" key="15">
    <source>
        <dbReference type="ARBA" id="ARBA00049007"/>
    </source>
</evidence>
<keyword evidence="7 17" id="KW-0032">Aminotransferase</keyword>
<reference evidence="17 18" key="1">
    <citation type="submission" date="2019-03" db="EMBL/GenBank/DDBJ databases">
        <title>Genomic Encyclopedia of Archaeal and Bacterial Type Strains, Phase II (KMG-II): from individual species to whole genera.</title>
        <authorList>
            <person name="Goeker M."/>
        </authorList>
    </citation>
    <scope>NUCLEOTIDE SEQUENCE [LARGE SCALE GENOMIC DNA]</scope>
    <source>
        <strain evidence="17 18">DSM 24323</strain>
    </source>
</reference>
<keyword evidence="8" id="KW-0028">Amino-acid biosynthesis</keyword>
<comment type="similarity">
    <text evidence="4">Belongs to the class-V pyridoxal-phosphate-dependent aminotransferase family. SerC subfamily.</text>
</comment>
<keyword evidence="18" id="KW-1185">Reference proteome</keyword>
<name>A0A4R7J6V8_9ACTN</name>
<dbReference type="GO" id="GO:0019265">
    <property type="term" value="P:glycine biosynthetic process, by transamination of glyoxylate"/>
    <property type="evidence" value="ECO:0007669"/>
    <property type="project" value="TreeGrafter"/>
</dbReference>
<dbReference type="EC" id="2.6.1.52" evidence="5"/>
<organism evidence="17 18">
    <name type="scientific">Naumannella halotolerans</name>
    <dbReference type="NCBI Taxonomy" id="993414"/>
    <lineage>
        <taxon>Bacteria</taxon>
        <taxon>Bacillati</taxon>
        <taxon>Actinomycetota</taxon>
        <taxon>Actinomycetes</taxon>
        <taxon>Propionibacteriales</taxon>
        <taxon>Propionibacteriaceae</taxon>
        <taxon>Naumannella</taxon>
    </lineage>
</organism>
<dbReference type="SUPFAM" id="SSF53383">
    <property type="entry name" value="PLP-dependent transferases"/>
    <property type="match status" value="1"/>
</dbReference>
<evidence type="ECO:0000256" key="2">
    <source>
        <dbReference type="ARBA" id="ARBA00003483"/>
    </source>
</evidence>
<dbReference type="NCBIfam" id="TIGR01366">
    <property type="entry name" value="serC_3"/>
    <property type="match status" value="1"/>
</dbReference>
<dbReference type="RefSeq" id="WP_133753098.1">
    <property type="nucleotide sequence ID" value="NZ_CP171129.1"/>
</dbReference>
<dbReference type="InterPro" id="IPR015421">
    <property type="entry name" value="PyrdxlP-dep_Trfase_major"/>
</dbReference>
<evidence type="ECO:0000256" key="9">
    <source>
        <dbReference type="ARBA" id="ARBA00022679"/>
    </source>
</evidence>
<dbReference type="EMBL" id="SOAW01000001">
    <property type="protein sequence ID" value="TDT32456.1"/>
    <property type="molecule type" value="Genomic_DNA"/>
</dbReference>
<evidence type="ECO:0000256" key="4">
    <source>
        <dbReference type="ARBA" id="ARBA00006904"/>
    </source>
</evidence>
<evidence type="ECO:0000256" key="14">
    <source>
        <dbReference type="ARBA" id="ARBA00047630"/>
    </source>
</evidence>
<sequence>MAHLHLDPDLRLPVDLLPADGRFGSGPAKIRQAAAAVVSTSPVLGTSHRQEPVRTLVGRVREGLSALYRAPEGYELVLGNGGSTLFWDIAVSSLIERRSAHAVLGEFSAKFAAASAAAPFLDEPEVDRVEPGSGVALAPTDADVYAWPQNETSTGVSLPVRRVVDDGSLMLIDATSAAGGIDVDLSQTDAWYFAPQKNLGSDGGLWLAFLSPAAIDRAYRLAAGSRWIPGGLELVGPIEQSRKNQTVNTPAIATLLMLDAQVQWLLDNGGIEFAADRTRRGSDALYAWASAHPLATPFVADPQYRSPVVVTIDFSEELDAAALAAVLRANGIVDVEPYRKLGRNQLRIGTYAAVDPEDVQALIRCLDWILERVG</sequence>
<feature type="domain" description="Aminotransferase class V" evidence="16">
    <location>
        <begin position="141"/>
        <end position="332"/>
    </location>
</feature>
<evidence type="ECO:0000313" key="17">
    <source>
        <dbReference type="EMBL" id="TDT32456.1"/>
    </source>
</evidence>
<evidence type="ECO:0000259" key="16">
    <source>
        <dbReference type="Pfam" id="PF00266"/>
    </source>
</evidence>
<dbReference type="InterPro" id="IPR006272">
    <property type="entry name" value="Pser_aminoTfrase_mycobac"/>
</dbReference>
<proteinExistence type="inferred from homology"/>
<evidence type="ECO:0000256" key="3">
    <source>
        <dbReference type="ARBA" id="ARBA00005099"/>
    </source>
</evidence>
<evidence type="ECO:0000256" key="8">
    <source>
        <dbReference type="ARBA" id="ARBA00022605"/>
    </source>
</evidence>
<protein>
    <recommendedName>
        <fullName evidence="5">phosphoserine transaminase</fullName>
        <ecNumber evidence="5">2.6.1.52</ecNumber>
    </recommendedName>
    <alternativeName>
        <fullName evidence="13">Phosphohydroxythreonine aminotransferase</fullName>
    </alternativeName>
</protein>
<accession>A0A4R7J6V8</accession>
<dbReference type="InterPro" id="IPR022278">
    <property type="entry name" value="Pser_aminoTfrase"/>
</dbReference>
<evidence type="ECO:0000256" key="10">
    <source>
        <dbReference type="ARBA" id="ARBA00022898"/>
    </source>
</evidence>
<dbReference type="UniPathway" id="UPA00135">
    <property type="reaction ID" value="UER00197"/>
</dbReference>
<dbReference type="Pfam" id="PF00266">
    <property type="entry name" value="Aminotran_5"/>
    <property type="match status" value="1"/>
</dbReference>
<comment type="catalytic activity">
    <reaction evidence="14">
        <text>4-(phosphooxy)-L-threonine + 2-oxoglutarate = (R)-3-hydroxy-2-oxo-4-phosphooxybutanoate + L-glutamate</text>
        <dbReference type="Rhea" id="RHEA:16573"/>
        <dbReference type="ChEBI" id="CHEBI:16810"/>
        <dbReference type="ChEBI" id="CHEBI:29985"/>
        <dbReference type="ChEBI" id="CHEBI:58452"/>
        <dbReference type="ChEBI" id="CHEBI:58538"/>
        <dbReference type="EC" id="2.6.1.52"/>
    </reaction>
</comment>
<comment type="catalytic activity">
    <reaction evidence="15">
        <text>O-phospho-L-serine + 2-oxoglutarate = 3-phosphooxypyruvate + L-glutamate</text>
        <dbReference type="Rhea" id="RHEA:14329"/>
        <dbReference type="ChEBI" id="CHEBI:16810"/>
        <dbReference type="ChEBI" id="CHEBI:18110"/>
        <dbReference type="ChEBI" id="CHEBI:29985"/>
        <dbReference type="ChEBI" id="CHEBI:57524"/>
        <dbReference type="EC" id="2.6.1.52"/>
    </reaction>
</comment>
<dbReference type="InterPro" id="IPR000192">
    <property type="entry name" value="Aminotrans_V_dom"/>
</dbReference>
<dbReference type="Gene3D" id="3.40.640.10">
    <property type="entry name" value="Type I PLP-dependent aspartate aminotransferase-like (Major domain)"/>
    <property type="match status" value="1"/>
</dbReference>
<dbReference type="InterPro" id="IPR015424">
    <property type="entry name" value="PyrdxlP-dep_Trfase"/>
</dbReference>
<evidence type="ECO:0000256" key="11">
    <source>
        <dbReference type="ARBA" id="ARBA00023096"/>
    </source>
</evidence>
<dbReference type="GO" id="GO:0006564">
    <property type="term" value="P:L-serine biosynthetic process"/>
    <property type="evidence" value="ECO:0007669"/>
    <property type="project" value="UniProtKB-KW"/>
</dbReference>
<comment type="function">
    <text evidence="2">Catalyzes the reversible conversion of 3-phosphohydroxypyruvate to phosphoserine and of 3-hydroxy-2-oxo-4-phosphonooxybutanoate to phosphohydroxythreonine.</text>
</comment>
<evidence type="ECO:0000313" key="18">
    <source>
        <dbReference type="Proteomes" id="UP000295371"/>
    </source>
</evidence>
<keyword evidence="12" id="KW-0718">Serine biosynthesis</keyword>
<keyword evidence="6" id="KW-0963">Cytoplasm</keyword>
<evidence type="ECO:0000256" key="6">
    <source>
        <dbReference type="ARBA" id="ARBA00022490"/>
    </source>
</evidence>
<comment type="pathway">
    <text evidence="3">Amino-acid biosynthesis; L-serine biosynthesis; L-serine from 3-phospho-D-glycerate: step 2/3.</text>
</comment>
<evidence type="ECO:0000256" key="12">
    <source>
        <dbReference type="ARBA" id="ARBA00023299"/>
    </source>
</evidence>
<evidence type="ECO:0000256" key="7">
    <source>
        <dbReference type="ARBA" id="ARBA00022576"/>
    </source>
</evidence>
<dbReference type="PIRSF" id="PIRSF000525">
    <property type="entry name" value="SerC"/>
    <property type="match status" value="1"/>
</dbReference>